<organism evidence="1 2">
    <name type="scientific">Tranquillimonas rosea</name>
    <dbReference type="NCBI Taxonomy" id="641238"/>
    <lineage>
        <taxon>Bacteria</taxon>
        <taxon>Pseudomonadati</taxon>
        <taxon>Pseudomonadota</taxon>
        <taxon>Alphaproteobacteria</taxon>
        <taxon>Rhodobacterales</taxon>
        <taxon>Roseobacteraceae</taxon>
        <taxon>Tranquillimonas</taxon>
    </lineage>
</organism>
<gene>
    <name evidence="1" type="ORF">SAMN04490244_102357</name>
</gene>
<dbReference type="AlphaFoldDB" id="A0A1H9RME8"/>
<proteinExistence type="predicted"/>
<reference evidence="1 2" key="1">
    <citation type="submission" date="2016-10" db="EMBL/GenBank/DDBJ databases">
        <authorList>
            <person name="de Groot N.N."/>
        </authorList>
    </citation>
    <scope>NUCLEOTIDE SEQUENCE [LARGE SCALE GENOMIC DNA]</scope>
    <source>
        <strain evidence="1 2">DSM 23042</strain>
    </source>
</reference>
<dbReference type="Proteomes" id="UP000198885">
    <property type="component" value="Unassembled WGS sequence"/>
</dbReference>
<evidence type="ECO:0000313" key="1">
    <source>
        <dbReference type="EMBL" id="SER73894.1"/>
    </source>
</evidence>
<evidence type="ECO:0000313" key="2">
    <source>
        <dbReference type="Proteomes" id="UP000198885"/>
    </source>
</evidence>
<dbReference type="OrthoDB" id="9772295at2"/>
<dbReference type="RefSeq" id="WP_092689189.1">
    <property type="nucleotide sequence ID" value="NZ_CBDDGO010000004.1"/>
</dbReference>
<accession>A0A1H9RME8</accession>
<dbReference type="InterPro" id="IPR014917">
    <property type="entry name" value="DUF1800"/>
</dbReference>
<keyword evidence="2" id="KW-1185">Reference proteome</keyword>
<protein>
    <submittedName>
        <fullName evidence="1">Uncharacterized conserved protein, DUF1800 family</fullName>
    </submittedName>
</protein>
<dbReference type="Pfam" id="PF08811">
    <property type="entry name" value="DUF1800"/>
    <property type="match status" value="1"/>
</dbReference>
<dbReference type="STRING" id="641238.SAMN04490244_102357"/>
<dbReference type="EMBL" id="FOGU01000002">
    <property type="protein sequence ID" value="SER73894.1"/>
    <property type="molecule type" value="Genomic_DNA"/>
</dbReference>
<sequence length="454" mass="49325">MAKRSDIAAIRMGYGLGGAPMPEDPDAIVAGLLTDDDQRKAYPMTGLAQASVLAAQLQAARRDLRKGVDGAKDEAKTLRRAVIAARDGAARQRLARILDTDTPFRERLTGFWVDHFTAVGQGPGRWALVPAFVDEAVRPNIAGRFADLLKAAVLHPLMLEYLDQSRSAGPNSRVGRTQRRGMNENLAREVLELHTLGSTGTYSQADVRQFAELLTGMTYTPRKGVRFQPALAEPGPESVLGATYGGPGGPAQADITEFLEDLAVHPDTARHVARKLAVHFQADTPDPDLVASLERAYRDSGGALTEVYRALLSHPAMWTEPGGKAKQPFDFVASSFLALGMQGSEVAGWKRRDWRQYVEQPMVKMGQDFFSPPGPDGWPEAADAWITPQGLSQRIVWSMRTPAALRDTLPDPRAFVQTALGSTASRRLAWAVGAAETRPQGVGLVLSAPEFNRR</sequence>
<name>A0A1H9RME8_9RHOB</name>